<dbReference type="PROSITE" id="PS00893">
    <property type="entry name" value="NUDIX_BOX"/>
    <property type="match status" value="1"/>
</dbReference>
<dbReference type="PANTHER" id="PTHR43046:SF12">
    <property type="entry name" value="GDP-MANNOSE MANNOSYL HYDROLASE"/>
    <property type="match status" value="1"/>
</dbReference>
<proteinExistence type="inferred from homology"/>
<evidence type="ECO:0000259" key="6">
    <source>
        <dbReference type="PROSITE" id="PS51462"/>
    </source>
</evidence>
<name>A0ABS0NU93_9ACTN</name>
<comment type="cofactor">
    <cofactor evidence="1">
        <name>Mg(2+)</name>
        <dbReference type="ChEBI" id="CHEBI:18420"/>
    </cofactor>
</comment>
<dbReference type="InterPro" id="IPR020476">
    <property type="entry name" value="Nudix_hydrolase"/>
</dbReference>
<evidence type="ECO:0000256" key="4">
    <source>
        <dbReference type="ARBA" id="ARBA00022842"/>
    </source>
</evidence>
<evidence type="ECO:0000256" key="2">
    <source>
        <dbReference type="ARBA" id="ARBA00005582"/>
    </source>
</evidence>
<dbReference type="PROSITE" id="PS51462">
    <property type="entry name" value="NUDIX"/>
    <property type="match status" value="1"/>
</dbReference>
<evidence type="ECO:0000313" key="8">
    <source>
        <dbReference type="Proteomes" id="UP000807371"/>
    </source>
</evidence>
<gene>
    <name evidence="7" type="ORF">IHE55_30035</name>
</gene>
<dbReference type="EMBL" id="JACYXC010000002">
    <property type="protein sequence ID" value="MBH5338790.1"/>
    <property type="molecule type" value="Genomic_DNA"/>
</dbReference>
<dbReference type="Proteomes" id="UP000807371">
    <property type="component" value="Unassembled WGS sequence"/>
</dbReference>
<dbReference type="PRINTS" id="PR00502">
    <property type="entry name" value="NUDIXFAMILY"/>
</dbReference>
<keyword evidence="3 5" id="KW-0378">Hydrolase</keyword>
<dbReference type="InterPro" id="IPR020084">
    <property type="entry name" value="NUDIX_hydrolase_CS"/>
</dbReference>
<evidence type="ECO:0000313" key="7">
    <source>
        <dbReference type="EMBL" id="MBH5338790.1"/>
    </source>
</evidence>
<evidence type="ECO:0000256" key="5">
    <source>
        <dbReference type="RuleBase" id="RU003476"/>
    </source>
</evidence>
<protein>
    <submittedName>
        <fullName evidence="7">NUDIX hydrolase</fullName>
    </submittedName>
</protein>
<dbReference type="PANTHER" id="PTHR43046">
    <property type="entry name" value="GDP-MANNOSE MANNOSYL HYDROLASE"/>
    <property type="match status" value="1"/>
</dbReference>
<evidence type="ECO:0000256" key="3">
    <source>
        <dbReference type="ARBA" id="ARBA00022801"/>
    </source>
</evidence>
<accession>A0ABS0NU93</accession>
<keyword evidence="4" id="KW-0460">Magnesium</keyword>
<dbReference type="Gene3D" id="3.90.79.10">
    <property type="entry name" value="Nucleoside Triphosphate Pyrophosphohydrolase"/>
    <property type="match status" value="1"/>
</dbReference>
<feature type="domain" description="Nudix hydrolase" evidence="6">
    <location>
        <begin position="20"/>
        <end position="122"/>
    </location>
</feature>
<evidence type="ECO:0000256" key="1">
    <source>
        <dbReference type="ARBA" id="ARBA00001946"/>
    </source>
</evidence>
<dbReference type="GO" id="GO:0016787">
    <property type="term" value="F:hydrolase activity"/>
    <property type="evidence" value="ECO:0007669"/>
    <property type="project" value="UniProtKB-KW"/>
</dbReference>
<comment type="similarity">
    <text evidence="2 5">Belongs to the Nudix hydrolase family.</text>
</comment>
<dbReference type="InterPro" id="IPR000086">
    <property type="entry name" value="NUDIX_hydrolase_dom"/>
</dbReference>
<dbReference type="SUPFAM" id="SSF55811">
    <property type="entry name" value="Nudix"/>
    <property type="match status" value="1"/>
</dbReference>
<dbReference type="Pfam" id="PF00293">
    <property type="entry name" value="NUDIX"/>
    <property type="match status" value="1"/>
</dbReference>
<keyword evidence="8" id="KW-1185">Reference proteome</keyword>
<comment type="caution">
    <text evidence="7">The sequence shown here is derived from an EMBL/GenBank/DDBJ whole genome shotgun (WGS) entry which is preliminary data.</text>
</comment>
<dbReference type="InterPro" id="IPR015797">
    <property type="entry name" value="NUDIX_hydrolase-like_dom_sf"/>
</dbReference>
<sequence>MTGVDVHGAGISAYDRRLPRKRMAAGVLFFDSAGRVLLVDPAYREPWEIPGGAVEREESPRAGARREVREELGLQGHRCSGCRQAALVVASLSEAQEPRTASRPWCPRGRRTPPAARLCAAR</sequence>
<reference evidence="7 8" key="1">
    <citation type="submission" date="2020-09" db="EMBL/GenBank/DDBJ databases">
        <title>Biosynthesis of the nuclear factor of activated T cells inhibitor NFAT-133 and its congeners in Streptomyces pactum.</title>
        <authorList>
            <person name="Zhou W."/>
            <person name="Posri P."/>
            <person name="Abugrain M.E."/>
            <person name="Weisberg A.J."/>
            <person name="Chang J.H."/>
            <person name="Mahmud T."/>
        </authorList>
    </citation>
    <scope>NUCLEOTIDE SEQUENCE [LARGE SCALE GENOMIC DNA]</scope>
    <source>
        <strain evidence="7 8">ATCC 27456</strain>
    </source>
</reference>
<organism evidence="7 8">
    <name type="scientific">Streptomyces pactum</name>
    <dbReference type="NCBI Taxonomy" id="68249"/>
    <lineage>
        <taxon>Bacteria</taxon>
        <taxon>Bacillati</taxon>
        <taxon>Actinomycetota</taxon>
        <taxon>Actinomycetes</taxon>
        <taxon>Kitasatosporales</taxon>
        <taxon>Streptomycetaceae</taxon>
        <taxon>Streptomyces</taxon>
    </lineage>
</organism>